<organism evidence="6 7">
    <name type="scientific">Eutrema salsugineum</name>
    <name type="common">Saltwater cress</name>
    <name type="synonym">Sisymbrium salsugineum</name>
    <dbReference type="NCBI Taxonomy" id="72664"/>
    <lineage>
        <taxon>Eukaryota</taxon>
        <taxon>Viridiplantae</taxon>
        <taxon>Streptophyta</taxon>
        <taxon>Embryophyta</taxon>
        <taxon>Tracheophyta</taxon>
        <taxon>Spermatophyta</taxon>
        <taxon>Magnoliopsida</taxon>
        <taxon>eudicotyledons</taxon>
        <taxon>Gunneridae</taxon>
        <taxon>Pentapetalae</taxon>
        <taxon>rosids</taxon>
        <taxon>malvids</taxon>
        <taxon>Brassicales</taxon>
        <taxon>Brassicaceae</taxon>
        <taxon>Eutremeae</taxon>
        <taxon>Eutrema</taxon>
    </lineage>
</organism>
<evidence type="ECO:0000313" key="6">
    <source>
        <dbReference type="EMBL" id="ESQ28853.1"/>
    </source>
</evidence>
<sequence>MAFHPKHFLDEYPFIIRDGVCDLCGNMVYIESSACYCPTCKSSFHKDCLTITYPKIHEHTLTFIHRENHFVCDACGSIHPDMINMFGCLQCNFFIHKKCIFLPKAIKLTRHPHRLSHTFCISDGKQHCGVCHKILNKCYGGYTCINKVCKYVIHSNCATDSQVWDGKDIEGEPEELVKSGFDLASLTEINGRMMRHFSHDHDLMNLSVDVEGESDQICQACILPIDYGKLLACKLCEFFLHDTCAHLPRKMEHLLHRHPLTLQVYDLNMEKGFFTCSTCNRDSCGFMYQCCQGDCVFQIDVRCASLVEPFIHSVHPHPLFLRQRNDPLFLRQNNDLLFQRQNCDGCHGYSRSFVDCRTCYFVLDLTCLTLPKLIKHKYDLHPLTLGHHTMLQEEFHMICDICEKVISKDKLLYSCHHCLFTLHVECTIGKNPYLKSGHWIKKYGLEINISSNNGPSRPTCRTCQHVCQDKLVFKKQDVCFCSKECIL</sequence>
<protein>
    <recommendedName>
        <fullName evidence="5">Phorbol-ester/DAG-type domain-containing protein</fullName>
    </recommendedName>
</protein>
<gene>
    <name evidence="6" type="ORF">EUTSA_v10018463mg</name>
</gene>
<evidence type="ECO:0000256" key="4">
    <source>
        <dbReference type="ARBA" id="ARBA00022833"/>
    </source>
</evidence>
<accession>V4KNG1</accession>
<dbReference type="KEGG" id="eus:EUTSA_v10018463mg"/>
<dbReference type="InterPro" id="IPR004146">
    <property type="entry name" value="DC1"/>
</dbReference>
<reference evidence="6 7" key="1">
    <citation type="journal article" date="2013" name="Front. Plant Sci.">
        <title>The Reference Genome of the Halophytic Plant Eutrema salsugineum.</title>
        <authorList>
            <person name="Yang R."/>
            <person name="Jarvis D.E."/>
            <person name="Chen H."/>
            <person name="Beilstein M.A."/>
            <person name="Grimwood J."/>
            <person name="Jenkins J."/>
            <person name="Shu S."/>
            <person name="Prochnik S."/>
            <person name="Xin M."/>
            <person name="Ma C."/>
            <person name="Schmutz J."/>
            <person name="Wing R.A."/>
            <person name="Mitchell-Olds T."/>
            <person name="Schumaker K.S."/>
            <person name="Wang X."/>
        </authorList>
    </citation>
    <scope>NUCLEOTIDE SEQUENCE [LARGE SCALE GENOMIC DNA]</scope>
</reference>
<keyword evidence="3" id="KW-0863">Zinc-finger</keyword>
<keyword evidence="7" id="KW-1185">Reference proteome</keyword>
<dbReference type="EMBL" id="KI517953">
    <property type="protein sequence ID" value="ESQ28853.1"/>
    <property type="molecule type" value="Genomic_DNA"/>
</dbReference>
<dbReference type="OrthoDB" id="938199at2759"/>
<keyword evidence="1" id="KW-0479">Metal-binding</keyword>
<dbReference type="InterPro" id="IPR002219">
    <property type="entry name" value="PKC_DAG/PE"/>
</dbReference>
<dbReference type="Proteomes" id="UP000030689">
    <property type="component" value="Unassembled WGS sequence"/>
</dbReference>
<evidence type="ECO:0000256" key="1">
    <source>
        <dbReference type="ARBA" id="ARBA00022723"/>
    </source>
</evidence>
<evidence type="ECO:0000256" key="3">
    <source>
        <dbReference type="ARBA" id="ARBA00022771"/>
    </source>
</evidence>
<dbReference type="OMA" id="RDAICYL"/>
<keyword evidence="2" id="KW-0677">Repeat</keyword>
<dbReference type="Pfam" id="PF22926">
    <property type="entry name" value="C1-like_CT"/>
    <property type="match status" value="1"/>
</dbReference>
<dbReference type="InterPro" id="IPR053192">
    <property type="entry name" value="Vacuole_Formation_Reg"/>
</dbReference>
<dbReference type="Pfam" id="PF03107">
    <property type="entry name" value="C1_2"/>
    <property type="match status" value="5"/>
</dbReference>
<dbReference type="PANTHER" id="PTHR32410">
    <property type="entry name" value="CYSTEINE/HISTIDINE-RICH C1 DOMAIN FAMILY PROTEIN"/>
    <property type="match status" value="1"/>
</dbReference>
<dbReference type="InterPro" id="IPR046349">
    <property type="entry name" value="C1-like_sf"/>
</dbReference>
<keyword evidence="4" id="KW-0862">Zinc</keyword>
<dbReference type="GO" id="GO:0008270">
    <property type="term" value="F:zinc ion binding"/>
    <property type="evidence" value="ECO:0007669"/>
    <property type="project" value="UniProtKB-KW"/>
</dbReference>
<feature type="domain" description="Phorbol-ester/DAG-type" evidence="5">
    <location>
        <begin position="6"/>
        <end position="56"/>
    </location>
</feature>
<dbReference type="InterPro" id="IPR001965">
    <property type="entry name" value="Znf_PHD"/>
</dbReference>
<dbReference type="InterPro" id="IPR054483">
    <property type="entry name" value="DC1-like_CT"/>
</dbReference>
<dbReference type="SMART" id="SM00249">
    <property type="entry name" value="PHD"/>
    <property type="match status" value="3"/>
</dbReference>
<dbReference type="PROSITE" id="PS50081">
    <property type="entry name" value="ZF_DAG_PE_2"/>
    <property type="match status" value="1"/>
</dbReference>
<evidence type="ECO:0000256" key="2">
    <source>
        <dbReference type="ARBA" id="ARBA00022737"/>
    </source>
</evidence>
<dbReference type="PANTHER" id="PTHR32410:SF160">
    <property type="entry name" value="CYSTEINE_HISTIDINE-RICH C1 DOMAIN FAMILY PROTEIN"/>
    <property type="match status" value="1"/>
</dbReference>
<dbReference type="Gramene" id="ESQ28853">
    <property type="protein sequence ID" value="ESQ28853"/>
    <property type="gene ID" value="EUTSA_v10018463mg"/>
</dbReference>
<dbReference type="AlphaFoldDB" id="V4KNG1"/>
<evidence type="ECO:0000259" key="5">
    <source>
        <dbReference type="PROSITE" id="PS50081"/>
    </source>
</evidence>
<name>V4KNG1_EUTSA</name>
<evidence type="ECO:0000313" key="7">
    <source>
        <dbReference type="Proteomes" id="UP000030689"/>
    </source>
</evidence>
<proteinExistence type="predicted"/>
<dbReference type="SUPFAM" id="SSF57889">
    <property type="entry name" value="Cysteine-rich domain"/>
    <property type="match status" value="3"/>
</dbReference>